<dbReference type="AlphaFoldDB" id="A0A5J4TW24"/>
<organism evidence="1 2">
    <name type="scientific">Streblomastix strix</name>
    <dbReference type="NCBI Taxonomy" id="222440"/>
    <lineage>
        <taxon>Eukaryota</taxon>
        <taxon>Metamonada</taxon>
        <taxon>Preaxostyla</taxon>
        <taxon>Oxymonadida</taxon>
        <taxon>Streblomastigidae</taxon>
        <taxon>Streblomastix</taxon>
    </lineage>
</organism>
<comment type="caution">
    <text evidence="1">The sequence shown here is derived from an EMBL/GenBank/DDBJ whole genome shotgun (WGS) entry which is preliminary data.</text>
</comment>
<sequence length="280" mass="29828">DVLPSKDTSVGIVGQASSYARSDHQHPIQTVNTIPNNDSADGSYGTVDSYARNDHSHPINVQTNASIVPIVNGVGNNGTSAYYSRHDHIHPQQLTYDGNVTATKFIQTGGSNQQILLADGTNKAITDFSTSVTPRAYQIDPVDDINTTYVPDLFYQIKWNLRIQNGYTIRFDATQLGTLSDQWNIAVTEAGEFRIGLGSQVIQANKGLIISADGNTLSFNGSVIAGTGATTGASNGSVNYSAGNSILWGVNSVDTNGGFYSDGPKIYWRAKPVTLGAVPP</sequence>
<feature type="non-terminal residue" evidence="1">
    <location>
        <position position="1"/>
    </location>
</feature>
<dbReference type="EMBL" id="SNRW01024673">
    <property type="protein sequence ID" value="KAA6362082.1"/>
    <property type="molecule type" value="Genomic_DNA"/>
</dbReference>
<evidence type="ECO:0000313" key="1">
    <source>
        <dbReference type="EMBL" id="KAA6362082.1"/>
    </source>
</evidence>
<proteinExistence type="predicted"/>
<name>A0A5J4TW24_9EUKA</name>
<dbReference type="Proteomes" id="UP000324800">
    <property type="component" value="Unassembled WGS sequence"/>
</dbReference>
<accession>A0A5J4TW24</accession>
<reference evidence="1 2" key="1">
    <citation type="submission" date="2019-03" db="EMBL/GenBank/DDBJ databases">
        <title>Single cell metagenomics reveals metabolic interactions within the superorganism composed of flagellate Streblomastix strix and complex community of Bacteroidetes bacteria on its surface.</title>
        <authorList>
            <person name="Treitli S.C."/>
            <person name="Kolisko M."/>
            <person name="Husnik F."/>
            <person name="Keeling P."/>
            <person name="Hampl V."/>
        </authorList>
    </citation>
    <scope>NUCLEOTIDE SEQUENCE [LARGE SCALE GENOMIC DNA]</scope>
    <source>
        <strain evidence="1">ST1C</strain>
    </source>
</reference>
<protein>
    <submittedName>
        <fullName evidence="1">Uncharacterized protein</fullName>
    </submittedName>
</protein>
<evidence type="ECO:0000313" key="2">
    <source>
        <dbReference type="Proteomes" id="UP000324800"/>
    </source>
</evidence>
<gene>
    <name evidence="1" type="ORF">EZS28_042391</name>
</gene>